<dbReference type="Gene3D" id="3.20.20.70">
    <property type="entry name" value="Aldolase class I"/>
    <property type="match status" value="1"/>
</dbReference>
<feature type="repeat" description="LDL-receptor class B" evidence="4">
    <location>
        <begin position="67"/>
        <end position="109"/>
    </location>
</feature>
<gene>
    <name evidence="6" type="ORF">TPSB3V08_LOCUS10543</name>
</gene>
<dbReference type="GO" id="GO:0050661">
    <property type="term" value="F:NADP binding"/>
    <property type="evidence" value="ECO:0007669"/>
    <property type="project" value="TreeGrafter"/>
</dbReference>
<dbReference type="GO" id="GO:0019483">
    <property type="term" value="P:beta-alanine biosynthetic process"/>
    <property type="evidence" value="ECO:0007669"/>
    <property type="project" value="UniProtKB-UniPathway"/>
</dbReference>
<protein>
    <recommendedName>
        <fullName evidence="2">dihydropyrimidine dehydrogenase (NADP(+))</fullName>
        <ecNumber evidence="2">1.3.1.2</ecNumber>
    </recommendedName>
</protein>
<dbReference type="Pfam" id="PF01180">
    <property type="entry name" value="DHO_dh"/>
    <property type="match status" value="1"/>
</dbReference>
<dbReference type="GO" id="GO:0005829">
    <property type="term" value="C:cytosol"/>
    <property type="evidence" value="ECO:0007669"/>
    <property type="project" value="TreeGrafter"/>
</dbReference>
<dbReference type="PROSITE" id="PS51120">
    <property type="entry name" value="LDLRB"/>
    <property type="match status" value="1"/>
</dbReference>
<dbReference type="InterPro" id="IPR000033">
    <property type="entry name" value="LDLR_classB_rpt"/>
</dbReference>
<dbReference type="SUPFAM" id="SSF51395">
    <property type="entry name" value="FMN-linked oxidoreductases"/>
    <property type="match status" value="1"/>
</dbReference>
<evidence type="ECO:0000256" key="4">
    <source>
        <dbReference type="PROSITE-ProRule" id="PRU00461"/>
    </source>
</evidence>
<accession>A0A7R9DJ67</accession>
<dbReference type="SMART" id="SM00135">
    <property type="entry name" value="LY"/>
    <property type="match status" value="1"/>
</dbReference>
<dbReference type="EC" id="1.3.1.2" evidence="2"/>
<sequence length="590" mass="65558">MNSGVEISAISVDPHSGFVFWSQGYWDPMSVPSSEVWRVDMSGLNKMELAGTNLKMVSGLALDLVQRRVFWVDHKLQVVESVGYNGDHRKTRLVHEARHAQGLALFEGSLYWLAETGEIIKYKLYQISRRTETIETHTSNTDMFAIMQISRQPIVSNKCEDVNCSHICVKEQSGADSLITVEYFKNSEVCGSIHDCDESHGLDFVGGGGESDAFIFIVVVTNLESFLQCRDTVNGYIVCWDATPYIVVNLIRMEESRKNDKYKNIEKELRSKAGRKRELTRKIHTRKSFLGLSPGSLAGRWSLRRCSRAFLFFNRTSYDNTWSRGADGVSAINTVQGLMEVKANSIPWPAVGKQKSTTYGGVSGNATRPVGLYAVSAIAKKFKDFPILGIGGIDSAETSLQFLQCGASAVQTRLSGVVSQCANFPCSWTAEEGEIEIGSAIQNQDFTLIEDYITGLKALLYIESLKELENWDGLSPPIIKHQKGKPKLPHFGNYQELREEKIRDIKMQSNLLAESQSPSQVRPCYQPNKPVPKVKDVVGRSLSKIGPYSNLDNKKQVVALIDDHGPTYGAPCSSARNPRASTVELNMSAI</sequence>
<dbReference type="AlphaFoldDB" id="A0A7R9DJ67"/>
<dbReference type="GO" id="GO:0006212">
    <property type="term" value="P:uracil catabolic process"/>
    <property type="evidence" value="ECO:0007669"/>
    <property type="project" value="TreeGrafter"/>
</dbReference>
<dbReference type="InterPro" id="IPR011042">
    <property type="entry name" value="6-blade_b-propeller_TolB-like"/>
</dbReference>
<dbReference type="PANTHER" id="PTHR43073">
    <property type="entry name" value="DIHYDROPYRIMIDINE DEHYDROGENASE [NADP(+)]"/>
    <property type="match status" value="1"/>
</dbReference>
<evidence type="ECO:0000259" key="5">
    <source>
        <dbReference type="Pfam" id="PF01180"/>
    </source>
</evidence>
<proteinExistence type="predicted"/>
<dbReference type="PANTHER" id="PTHR43073:SF2">
    <property type="entry name" value="DIHYDROPYRIMIDINE DEHYDROGENASE [NADP(+)]"/>
    <property type="match status" value="1"/>
</dbReference>
<dbReference type="Pfam" id="PF00058">
    <property type="entry name" value="Ldl_recept_b"/>
    <property type="match status" value="1"/>
</dbReference>
<dbReference type="GO" id="GO:0002058">
    <property type="term" value="F:uracil binding"/>
    <property type="evidence" value="ECO:0007669"/>
    <property type="project" value="TreeGrafter"/>
</dbReference>
<dbReference type="Gene3D" id="2.120.10.30">
    <property type="entry name" value="TolB, C-terminal domain"/>
    <property type="match status" value="1"/>
</dbReference>
<organism evidence="6">
    <name type="scientific">Timema poppense</name>
    <name type="common">Walking stick</name>
    <dbReference type="NCBI Taxonomy" id="170557"/>
    <lineage>
        <taxon>Eukaryota</taxon>
        <taxon>Metazoa</taxon>
        <taxon>Ecdysozoa</taxon>
        <taxon>Arthropoda</taxon>
        <taxon>Hexapoda</taxon>
        <taxon>Insecta</taxon>
        <taxon>Pterygota</taxon>
        <taxon>Neoptera</taxon>
        <taxon>Polyneoptera</taxon>
        <taxon>Phasmatodea</taxon>
        <taxon>Timematodea</taxon>
        <taxon>Timematoidea</taxon>
        <taxon>Timematidae</taxon>
        <taxon>Timema</taxon>
    </lineage>
</organism>
<dbReference type="SUPFAM" id="SSF63825">
    <property type="entry name" value="YWTD domain"/>
    <property type="match status" value="1"/>
</dbReference>
<dbReference type="GO" id="GO:0006210">
    <property type="term" value="P:thymine catabolic process"/>
    <property type="evidence" value="ECO:0007669"/>
    <property type="project" value="TreeGrafter"/>
</dbReference>
<name>A0A7R9DJ67_TIMPO</name>
<comment type="pathway">
    <text evidence="1">Amino-acid biosynthesis; beta-alanine biosynthesis.</text>
</comment>
<dbReference type="EMBL" id="OD009756">
    <property type="protein sequence ID" value="CAD7415740.1"/>
    <property type="molecule type" value="Genomic_DNA"/>
</dbReference>
<dbReference type="InterPro" id="IPR013785">
    <property type="entry name" value="Aldolase_TIM"/>
</dbReference>
<evidence type="ECO:0000256" key="3">
    <source>
        <dbReference type="ARBA" id="ARBA00023002"/>
    </source>
</evidence>
<reference evidence="6" key="1">
    <citation type="submission" date="2020-11" db="EMBL/GenBank/DDBJ databases">
        <authorList>
            <person name="Tran Van P."/>
        </authorList>
    </citation>
    <scope>NUCLEOTIDE SEQUENCE</scope>
</reference>
<evidence type="ECO:0000256" key="1">
    <source>
        <dbReference type="ARBA" id="ARBA00004668"/>
    </source>
</evidence>
<dbReference type="GO" id="GO:0017113">
    <property type="term" value="F:dihydropyrimidine dehydrogenase (NADP+) activity"/>
    <property type="evidence" value="ECO:0007669"/>
    <property type="project" value="UniProtKB-EC"/>
</dbReference>
<dbReference type="InterPro" id="IPR005720">
    <property type="entry name" value="Dihydroorotate_DH_cat"/>
</dbReference>
<dbReference type="UniPathway" id="UPA00131"/>
<feature type="domain" description="Dihydroorotate dehydrogenase catalytic" evidence="5">
    <location>
        <begin position="325"/>
        <end position="412"/>
    </location>
</feature>
<keyword evidence="3" id="KW-0560">Oxidoreductase</keyword>
<evidence type="ECO:0000313" key="6">
    <source>
        <dbReference type="EMBL" id="CAD7415740.1"/>
    </source>
</evidence>
<evidence type="ECO:0000256" key="2">
    <source>
        <dbReference type="ARBA" id="ARBA00013004"/>
    </source>
</evidence>